<name>A0A135UPK1_9PEZI</name>
<dbReference type="Proteomes" id="UP000070121">
    <property type="component" value="Unassembled WGS sequence"/>
</dbReference>
<dbReference type="AlphaFoldDB" id="A0A135UPK1"/>
<accession>A0A135UPK1</accession>
<evidence type="ECO:0000313" key="2">
    <source>
        <dbReference type="EMBL" id="KXH62316.1"/>
    </source>
</evidence>
<organism evidence="2 3">
    <name type="scientific">Colletotrichum salicis</name>
    <dbReference type="NCBI Taxonomy" id="1209931"/>
    <lineage>
        <taxon>Eukaryota</taxon>
        <taxon>Fungi</taxon>
        <taxon>Dikarya</taxon>
        <taxon>Ascomycota</taxon>
        <taxon>Pezizomycotina</taxon>
        <taxon>Sordariomycetes</taxon>
        <taxon>Hypocreomycetidae</taxon>
        <taxon>Glomerellales</taxon>
        <taxon>Glomerellaceae</taxon>
        <taxon>Colletotrichum</taxon>
        <taxon>Colletotrichum acutatum species complex</taxon>
    </lineage>
</organism>
<protein>
    <submittedName>
        <fullName evidence="2">Uncharacterized protein</fullName>
    </submittedName>
</protein>
<comment type="caution">
    <text evidence="2">The sequence shown here is derived from an EMBL/GenBank/DDBJ whole genome shotgun (WGS) entry which is preliminary data.</text>
</comment>
<evidence type="ECO:0000313" key="3">
    <source>
        <dbReference type="Proteomes" id="UP000070121"/>
    </source>
</evidence>
<gene>
    <name evidence="2" type="ORF">CSAL01_12351</name>
</gene>
<dbReference type="EMBL" id="JFFI01001185">
    <property type="protein sequence ID" value="KXH62316.1"/>
    <property type="molecule type" value="Genomic_DNA"/>
</dbReference>
<feature type="region of interest" description="Disordered" evidence="1">
    <location>
        <begin position="93"/>
        <end position="126"/>
    </location>
</feature>
<keyword evidence="3" id="KW-1185">Reference proteome</keyword>
<sequence length="312" mass="34254">MFKSPNTSPSHPSTSEYIPTYGYLPHLSLPRYPEANTRGSGSVMRSCSGLNSFRPVCFSTKHQCSSAKRWPPYAYAPVYFASRSTTSRIIGNATLASNPGYTPHSPGPIAGPRERYRDGDDSNDMTRSARHWLSTVNEGRVCPPHRLIVRPASACQAHKFSTATTPPNPWSPPPETPARDLRLLPGSKRYNDQGYHLGTEYGVLRRHVADHAALATGLLCALTMNVSPPLALLLQSCFWLGLRLALGWLVVGRGWTKPNDRMLDGPDVMANPGPLKIMDGTGLDGERERENTGWFIQTLPPESQGLNSSTPF</sequence>
<evidence type="ECO:0000256" key="1">
    <source>
        <dbReference type="SAM" id="MobiDB-lite"/>
    </source>
</evidence>
<reference evidence="2 3" key="1">
    <citation type="submission" date="2014-02" db="EMBL/GenBank/DDBJ databases">
        <title>The genome sequence of Colletotrichum salicis CBS 607.94.</title>
        <authorList>
            <person name="Baroncelli R."/>
            <person name="Thon M.R."/>
        </authorList>
    </citation>
    <scope>NUCLEOTIDE SEQUENCE [LARGE SCALE GENOMIC DNA]</scope>
    <source>
        <strain evidence="2 3">CBS 607.94</strain>
    </source>
</reference>
<proteinExistence type="predicted"/>